<dbReference type="PANTHER" id="PTHR46796">
    <property type="entry name" value="HTH-TYPE TRANSCRIPTIONAL ACTIVATOR RHAS-RELATED"/>
    <property type="match status" value="1"/>
</dbReference>
<dbReference type="InterPro" id="IPR050204">
    <property type="entry name" value="AraC_XylS_family_regulators"/>
</dbReference>
<dbReference type="EMBL" id="QGTL01000001">
    <property type="protein sequence ID" value="PWV81506.1"/>
    <property type="molecule type" value="Genomic_DNA"/>
</dbReference>
<proteinExistence type="predicted"/>
<feature type="domain" description="HTH araC/xylS-type" evidence="4">
    <location>
        <begin position="137"/>
        <end position="236"/>
    </location>
</feature>
<dbReference type="GO" id="GO:0003700">
    <property type="term" value="F:DNA-binding transcription factor activity"/>
    <property type="evidence" value="ECO:0007669"/>
    <property type="project" value="InterPro"/>
</dbReference>
<gene>
    <name evidence="5" type="ORF">DFR69_101849</name>
</gene>
<evidence type="ECO:0000259" key="4">
    <source>
        <dbReference type="PROSITE" id="PS01124"/>
    </source>
</evidence>
<dbReference type="GO" id="GO:0043565">
    <property type="term" value="F:sequence-specific DNA binding"/>
    <property type="evidence" value="ECO:0007669"/>
    <property type="project" value="InterPro"/>
</dbReference>
<dbReference type="Pfam" id="PF12833">
    <property type="entry name" value="HTH_18"/>
    <property type="match status" value="1"/>
</dbReference>
<dbReference type="Proteomes" id="UP000246410">
    <property type="component" value="Unassembled WGS sequence"/>
</dbReference>
<evidence type="ECO:0000313" key="5">
    <source>
        <dbReference type="EMBL" id="PWV81506.1"/>
    </source>
</evidence>
<reference evidence="5 6" key="1">
    <citation type="submission" date="2018-05" db="EMBL/GenBank/DDBJ databases">
        <title>Genomic Encyclopedia of Type Strains, Phase IV (KMG-IV): sequencing the most valuable type-strain genomes for metagenomic binning, comparative biology and taxonomic classification.</title>
        <authorList>
            <person name="Goeker M."/>
        </authorList>
    </citation>
    <scope>NUCLEOTIDE SEQUENCE [LARGE SCALE GENOMIC DNA]</scope>
    <source>
        <strain evidence="5 6">DSM 44717</strain>
    </source>
</reference>
<dbReference type="SMART" id="SM00342">
    <property type="entry name" value="HTH_ARAC"/>
    <property type="match status" value="1"/>
</dbReference>
<keyword evidence="3" id="KW-0804">Transcription</keyword>
<dbReference type="PROSITE" id="PS01124">
    <property type="entry name" value="HTH_ARAC_FAMILY_2"/>
    <property type="match status" value="1"/>
</dbReference>
<evidence type="ECO:0000256" key="1">
    <source>
        <dbReference type="ARBA" id="ARBA00023015"/>
    </source>
</evidence>
<comment type="caution">
    <text evidence="5">The sequence shown here is derived from an EMBL/GenBank/DDBJ whole genome shotgun (WGS) entry which is preliminary data.</text>
</comment>
<accession>A0A317P199</accession>
<dbReference type="AlphaFoldDB" id="A0A317P199"/>
<organism evidence="5 6">
    <name type="scientific">Nocardia neocaledoniensis</name>
    <dbReference type="NCBI Taxonomy" id="236511"/>
    <lineage>
        <taxon>Bacteria</taxon>
        <taxon>Bacillati</taxon>
        <taxon>Actinomycetota</taxon>
        <taxon>Actinomycetes</taxon>
        <taxon>Mycobacteriales</taxon>
        <taxon>Nocardiaceae</taxon>
        <taxon>Nocardia</taxon>
    </lineage>
</organism>
<name>A0A317P199_9NOCA</name>
<protein>
    <submittedName>
        <fullName evidence="5">AraC-like DNA-binding protein</fullName>
    </submittedName>
</protein>
<sequence length="262" mass="28020">MIGYRDVVGGRVDLRVAATTAVAIVIEFGGGDLIVDDTGGRQALGAFVVGLPMDTARVRAERAQCVEVRLSPVLAYRLLDTAPKDLGAGVISAEALWGGRVRRLREQLTLADTWGQRFALTNAFLAQGTHARRAIDPEVIAAWRLVLDSGGQVRVDALAASLGWSRKRLWSRFEAQIGLTPKRAAMLVRFRRAVDGLLAGRPAADVAAACGYTDQAHLSRDVAIFADRTPGALQTGKLPAVAVGRHRAWGTFFQSSAGPLGR</sequence>
<dbReference type="PANTHER" id="PTHR46796:SF15">
    <property type="entry name" value="BLL1074 PROTEIN"/>
    <property type="match status" value="1"/>
</dbReference>
<keyword evidence="6" id="KW-1185">Reference proteome</keyword>
<evidence type="ECO:0000313" key="6">
    <source>
        <dbReference type="Proteomes" id="UP000246410"/>
    </source>
</evidence>
<evidence type="ECO:0000256" key="3">
    <source>
        <dbReference type="ARBA" id="ARBA00023163"/>
    </source>
</evidence>
<keyword evidence="2 5" id="KW-0238">DNA-binding</keyword>
<dbReference type="InterPro" id="IPR018060">
    <property type="entry name" value="HTH_AraC"/>
</dbReference>
<keyword evidence="1" id="KW-0805">Transcription regulation</keyword>
<dbReference type="Gene3D" id="1.10.10.60">
    <property type="entry name" value="Homeodomain-like"/>
    <property type="match status" value="1"/>
</dbReference>
<evidence type="ECO:0000256" key="2">
    <source>
        <dbReference type="ARBA" id="ARBA00023125"/>
    </source>
</evidence>